<evidence type="ECO:0000313" key="2">
    <source>
        <dbReference type="Proteomes" id="UP001346869"/>
    </source>
</evidence>
<dbReference type="InterPro" id="IPR052986">
    <property type="entry name" value="VLIG_GTPase"/>
</dbReference>
<evidence type="ECO:0008006" key="3">
    <source>
        <dbReference type="Google" id="ProtNLM"/>
    </source>
</evidence>
<gene>
    <name evidence="1" type="ORF">PBY51_018621</name>
</gene>
<sequence>MHRNFLSRRDPRIQLEKYKPQYLLDFIDLYKNRDDCQRKANDFVRRCIKPAVEEYISRHLGTNIVDTILAGRHSAEYSSRNFFQYNIQKELLQKEDFQSFVKFICNYEIYVKNLIFQHILDEMSEDKALCKLKSQNLQVIVKKITDATERASKGEDGVLLPDNKESITVLIKNIRTFLTKDISLSEEAEKTALFQIQSTCHPFIKSLMKSLREMDEQLQEEFSKSEDITETVNKLPTKPQDELFNRVFGCGQQCPFCKVPCEAGGKKHIKHHAAVHRPQGLGRYRIKDTQKLTETMCTTDVHSEAKFSCADTNGEWHPYKEYSTIYPDWLIPPDYTREASDYWKYVLVKYNDSFAQEYNAKPADVPGAWRNITKEQALKGLKEAFNIK</sequence>
<reference evidence="1 2" key="1">
    <citation type="journal article" date="2023" name="Genes (Basel)">
        <title>Chromosome-Level Genome Assembly and Circadian Gene Repertoire of the Patagonia Blennie Eleginops maclovinus-The Closest Ancestral Proxy of Antarctic Cryonotothenioids.</title>
        <authorList>
            <person name="Cheng C.C."/>
            <person name="Rivera-Colon A.G."/>
            <person name="Minhas B.F."/>
            <person name="Wilson L."/>
            <person name="Rayamajhi N."/>
            <person name="Vargas-Chacoff L."/>
            <person name="Catchen J.M."/>
        </authorList>
    </citation>
    <scope>NUCLEOTIDE SEQUENCE [LARGE SCALE GENOMIC DNA]</scope>
    <source>
        <strain evidence="1">JMC-PN-2008</strain>
    </source>
</reference>
<dbReference type="EMBL" id="JAUZQC010000003">
    <property type="protein sequence ID" value="KAK5873591.1"/>
    <property type="molecule type" value="Genomic_DNA"/>
</dbReference>
<evidence type="ECO:0000313" key="1">
    <source>
        <dbReference type="EMBL" id="KAK5873591.1"/>
    </source>
</evidence>
<keyword evidence="2" id="KW-1185">Reference proteome</keyword>
<dbReference type="PANTHER" id="PTHR14819:SF9">
    <property type="entry name" value="UP-REGULATOR OF CELL PROLIFERATION-LIKE"/>
    <property type="match status" value="1"/>
</dbReference>
<accession>A0AAN7Y8K8</accession>
<protein>
    <recommendedName>
        <fullName evidence="3">Interferon-induced very large GTPase 1</fullName>
    </recommendedName>
</protein>
<reference evidence="1 2" key="2">
    <citation type="journal article" date="2023" name="Mol. Biol. Evol.">
        <title>Genomics of Secondarily Temperate Adaptation in the Only Non-Antarctic Icefish.</title>
        <authorList>
            <person name="Rivera-Colon A.G."/>
            <person name="Rayamajhi N."/>
            <person name="Minhas B.F."/>
            <person name="Madrigal G."/>
            <person name="Bilyk K.T."/>
            <person name="Yoon V."/>
            <person name="Hune M."/>
            <person name="Gregory S."/>
            <person name="Cheng C.H.C."/>
            <person name="Catchen J.M."/>
        </authorList>
    </citation>
    <scope>NUCLEOTIDE SEQUENCE [LARGE SCALE GENOMIC DNA]</scope>
    <source>
        <strain evidence="1">JMC-PN-2008</strain>
    </source>
</reference>
<dbReference type="Proteomes" id="UP001346869">
    <property type="component" value="Unassembled WGS sequence"/>
</dbReference>
<dbReference type="AlphaFoldDB" id="A0AAN7Y8K8"/>
<proteinExistence type="predicted"/>
<organism evidence="1 2">
    <name type="scientific">Eleginops maclovinus</name>
    <name type="common">Patagonian blennie</name>
    <name type="synonym">Eleginus maclovinus</name>
    <dbReference type="NCBI Taxonomy" id="56733"/>
    <lineage>
        <taxon>Eukaryota</taxon>
        <taxon>Metazoa</taxon>
        <taxon>Chordata</taxon>
        <taxon>Craniata</taxon>
        <taxon>Vertebrata</taxon>
        <taxon>Euteleostomi</taxon>
        <taxon>Actinopterygii</taxon>
        <taxon>Neopterygii</taxon>
        <taxon>Teleostei</taxon>
        <taxon>Neoteleostei</taxon>
        <taxon>Acanthomorphata</taxon>
        <taxon>Eupercaria</taxon>
        <taxon>Perciformes</taxon>
        <taxon>Notothenioidei</taxon>
        <taxon>Eleginopidae</taxon>
        <taxon>Eleginops</taxon>
    </lineage>
</organism>
<name>A0AAN7Y8K8_ELEMC</name>
<comment type="caution">
    <text evidence="1">The sequence shown here is derived from an EMBL/GenBank/DDBJ whole genome shotgun (WGS) entry which is preliminary data.</text>
</comment>
<dbReference type="PANTHER" id="PTHR14819">
    <property type="entry name" value="GTP-BINDING"/>
    <property type="match status" value="1"/>
</dbReference>